<evidence type="ECO:0000259" key="1">
    <source>
        <dbReference type="Pfam" id="PF24959"/>
    </source>
</evidence>
<keyword evidence="3" id="KW-1185">Reference proteome</keyword>
<dbReference type="Pfam" id="PF24959">
    <property type="entry name" value="FH3_FHOD1-3"/>
    <property type="match status" value="1"/>
</dbReference>
<dbReference type="GO" id="GO:0051015">
    <property type="term" value="F:actin filament binding"/>
    <property type="evidence" value="ECO:0007669"/>
    <property type="project" value="TreeGrafter"/>
</dbReference>
<proteinExistence type="predicted"/>
<sequence length="72" mass="7987">MPLIIRRELMPAGALGLSPLQSEWRAWSQFSTATGFRLVVKTALKLLLVFVEYSESNAPLLIQAVSAVDTKR</sequence>
<name>A0AB34HWL2_ESCRO</name>
<dbReference type="InterPro" id="IPR056771">
    <property type="entry name" value="FH3_FHOD1-3-like"/>
</dbReference>
<dbReference type="GO" id="GO:0030866">
    <property type="term" value="P:cortical actin cytoskeleton organization"/>
    <property type="evidence" value="ECO:0007669"/>
    <property type="project" value="TreeGrafter"/>
</dbReference>
<gene>
    <name evidence="2" type="ORF">J1605_017980</name>
</gene>
<protein>
    <recommendedName>
        <fullName evidence="1">FHOD1/3-like FH3 domain-containing protein</fullName>
    </recommendedName>
</protein>
<dbReference type="PANTHER" id="PTHR45920">
    <property type="entry name" value="FORMIN HOMOLOGY 2 DOMAIN CONTAINING, ISOFORM I"/>
    <property type="match status" value="1"/>
</dbReference>
<comment type="caution">
    <text evidence="2">The sequence shown here is derived from an EMBL/GenBank/DDBJ whole genome shotgun (WGS) entry which is preliminary data.</text>
</comment>
<organism evidence="2 3">
    <name type="scientific">Eschrichtius robustus</name>
    <name type="common">California gray whale</name>
    <name type="synonym">Eschrichtius gibbosus</name>
    <dbReference type="NCBI Taxonomy" id="9764"/>
    <lineage>
        <taxon>Eukaryota</taxon>
        <taxon>Metazoa</taxon>
        <taxon>Chordata</taxon>
        <taxon>Craniata</taxon>
        <taxon>Vertebrata</taxon>
        <taxon>Euteleostomi</taxon>
        <taxon>Mammalia</taxon>
        <taxon>Eutheria</taxon>
        <taxon>Laurasiatheria</taxon>
        <taxon>Artiodactyla</taxon>
        <taxon>Whippomorpha</taxon>
        <taxon>Cetacea</taxon>
        <taxon>Mysticeti</taxon>
        <taxon>Eschrichtiidae</taxon>
        <taxon>Eschrichtius</taxon>
    </lineage>
</organism>
<dbReference type="InterPro" id="IPR011989">
    <property type="entry name" value="ARM-like"/>
</dbReference>
<dbReference type="PANTHER" id="PTHR45920:SF3">
    <property type="entry name" value="FH1_FH2 DOMAIN-CONTAINING PROTEIN 3"/>
    <property type="match status" value="1"/>
</dbReference>
<feature type="non-terminal residue" evidence="2">
    <location>
        <position position="72"/>
    </location>
</feature>
<reference evidence="2 3" key="1">
    <citation type="submission" date="2022-11" db="EMBL/GenBank/DDBJ databases">
        <title>Whole genome sequence of Eschrichtius robustus ER-17-0199.</title>
        <authorList>
            <person name="Bruniche-Olsen A."/>
            <person name="Black A.N."/>
            <person name="Fields C.J."/>
            <person name="Walden K."/>
            <person name="Dewoody J.A."/>
        </authorList>
    </citation>
    <scope>NUCLEOTIDE SEQUENCE [LARGE SCALE GENOMIC DNA]</scope>
    <source>
        <strain evidence="2">ER-17-0199</strain>
        <tissue evidence="2">Blubber</tissue>
    </source>
</reference>
<evidence type="ECO:0000313" key="2">
    <source>
        <dbReference type="EMBL" id="KAJ8796302.1"/>
    </source>
</evidence>
<dbReference type="GO" id="GO:0005737">
    <property type="term" value="C:cytoplasm"/>
    <property type="evidence" value="ECO:0007669"/>
    <property type="project" value="TreeGrafter"/>
</dbReference>
<dbReference type="AlphaFoldDB" id="A0AB34HWL2"/>
<dbReference type="Proteomes" id="UP001159641">
    <property type="component" value="Unassembled WGS sequence"/>
</dbReference>
<dbReference type="EMBL" id="JAIQCJ010000448">
    <property type="protein sequence ID" value="KAJ8796302.1"/>
    <property type="molecule type" value="Genomic_DNA"/>
</dbReference>
<dbReference type="Gene3D" id="1.25.10.10">
    <property type="entry name" value="Leucine-rich Repeat Variant"/>
    <property type="match status" value="1"/>
</dbReference>
<dbReference type="GO" id="GO:0055003">
    <property type="term" value="P:cardiac myofibril assembly"/>
    <property type="evidence" value="ECO:0007669"/>
    <property type="project" value="TreeGrafter"/>
</dbReference>
<feature type="domain" description="FHOD1/3-like FH3" evidence="1">
    <location>
        <begin position="32"/>
        <end position="72"/>
    </location>
</feature>
<evidence type="ECO:0000313" key="3">
    <source>
        <dbReference type="Proteomes" id="UP001159641"/>
    </source>
</evidence>
<accession>A0AB34HWL2</accession>
<dbReference type="GO" id="GO:0005856">
    <property type="term" value="C:cytoskeleton"/>
    <property type="evidence" value="ECO:0007669"/>
    <property type="project" value="TreeGrafter"/>
</dbReference>
<dbReference type="GO" id="GO:0045214">
    <property type="term" value="P:sarcomere organization"/>
    <property type="evidence" value="ECO:0007669"/>
    <property type="project" value="TreeGrafter"/>
</dbReference>